<protein>
    <submittedName>
        <fullName evidence="2">Uncharacterized protein</fullName>
    </submittedName>
</protein>
<evidence type="ECO:0000313" key="2">
    <source>
        <dbReference type="EMBL" id="OIT31153.1"/>
    </source>
</evidence>
<dbReference type="EMBL" id="MJEQ01001344">
    <property type="protein sequence ID" value="OIT31153.1"/>
    <property type="molecule type" value="Genomic_DNA"/>
</dbReference>
<sequence>MIINTVDQDMPKSGRSTETSYFQYRILVAIEGQQQHIEKGSIQTYEIKIAHSLQTAKFPSESRELSWMMHLWERAIKHKKGYNSQHTKIQTLLRTYYPHEKQKSVKKQKIQQDEERKIFILITICKIRWYWQRILSSISAIPTGTSSCNTKEAKKGSQLVSSGTHRARQPNIYHLGTCCRQDRIGISSGAKASQAAAAAGEHGAAIGDLNKEFGKGRAKVNFREDILERIKNYDRDRWVQTDTMTVMTGIKTISKVTNGDNTCTRKMNQEMRLNLQFKVL</sequence>
<dbReference type="AlphaFoldDB" id="A0A314KPB0"/>
<comment type="caution">
    <text evidence="2">The sequence shown here is derived from an EMBL/GenBank/DDBJ whole genome shotgun (WGS) entry which is preliminary data.</text>
</comment>
<evidence type="ECO:0000256" key="1">
    <source>
        <dbReference type="SAM" id="MobiDB-lite"/>
    </source>
</evidence>
<organism evidence="2 3">
    <name type="scientific">Nicotiana attenuata</name>
    <name type="common">Coyote tobacco</name>
    <dbReference type="NCBI Taxonomy" id="49451"/>
    <lineage>
        <taxon>Eukaryota</taxon>
        <taxon>Viridiplantae</taxon>
        <taxon>Streptophyta</taxon>
        <taxon>Embryophyta</taxon>
        <taxon>Tracheophyta</taxon>
        <taxon>Spermatophyta</taxon>
        <taxon>Magnoliopsida</taxon>
        <taxon>eudicotyledons</taxon>
        <taxon>Gunneridae</taxon>
        <taxon>Pentapetalae</taxon>
        <taxon>asterids</taxon>
        <taxon>lamiids</taxon>
        <taxon>Solanales</taxon>
        <taxon>Solanaceae</taxon>
        <taxon>Nicotianoideae</taxon>
        <taxon>Nicotianeae</taxon>
        <taxon>Nicotiana</taxon>
    </lineage>
</organism>
<gene>
    <name evidence="2" type="ORF">A4A49_57832</name>
</gene>
<proteinExistence type="predicted"/>
<dbReference type="Gramene" id="OIT31153">
    <property type="protein sequence ID" value="OIT31153"/>
    <property type="gene ID" value="A4A49_57832"/>
</dbReference>
<feature type="region of interest" description="Disordered" evidence="1">
    <location>
        <begin position="146"/>
        <end position="165"/>
    </location>
</feature>
<reference evidence="2" key="1">
    <citation type="submission" date="2016-11" db="EMBL/GenBank/DDBJ databases">
        <title>The genome of Nicotiana attenuata.</title>
        <authorList>
            <person name="Xu S."/>
            <person name="Brockmoeller T."/>
            <person name="Gaquerel E."/>
            <person name="Navarro A."/>
            <person name="Kuhl H."/>
            <person name="Gase K."/>
            <person name="Ling Z."/>
            <person name="Zhou W."/>
            <person name="Kreitzer C."/>
            <person name="Stanke M."/>
            <person name="Tang H."/>
            <person name="Lyons E."/>
            <person name="Pandey P."/>
            <person name="Pandey S.P."/>
            <person name="Timmermann B."/>
            <person name="Baldwin I.T."/>
        </authorList>
    </citation>
    <scope>NUCLEOTIDE SEQUENCE [LARGE SCALE GENOMIC DNA]</scope>
    <source>
        <strain evidence="2">UT</strain>
    </source>
</reference>
<feature type="non-terminal residue" evidence="2">
    <location>
        <position position="280"/>
    </location>
</feature>
<accession>A0A314KPB0</accession>
<keyword evidence="3" id="KW-1185">Reference proteome</keyword>
<dbReference type="Proteomes" id="UP000187609">
    <property type="component" value="Unassembled WGS sequence"/>
</dbReference>
<name>A0A314KPB0_NICAT</name>
<evidence type="ECO:0000313" key="3">
    <source>
        <dbReference type="Proteomes" id="UP000187609"/>
    </source>
</evidence>